<proteinExistence type="predicted"/>
<name>A0A385DZV9_9CAUD</name>
<accession>A0A385DZV9</accession>
<evidence type="ECO:0000313" key="1">
    <source>
        <dbReference type="EMBL" id="AXQ65021.1"/>
    </source>
</evidence>
<dbReference type="EMBL" id="MH651187">
    <property type="protein sequence ID" value="AXQ65021.1"/>
    <property type="molecule type" value="Genomic_DNA"/>
</dbReference>
<evidence type="ECO:0008006" key="3">
    <source>
        <dbReference type="Google" id="ProtNLM"/>
    </source>
</evidence>
<gene>
    <name evidence="1" type="primary">50</name>
    <name evidence="1" type="ORF">SEA_RENAUD18_50</name>
</gene>
<evidence type="ECO:0000313" key="2">
    <source>
        <dbReference type="Proteomes" id="UP000262077"/>
    </source>
</evidence>
<dbReference type="KEGG" id="vg:55611297"/>
<dbReference type="GeneID" id="55611297"/>
<sequence length="113" mass="12445">MSPPGRLAVTDPRGMTTRDNALTGSQLQVMQRAAHLAFADTDGGVVTPAKINRLVRRFGHRLRRAGINFDELFALPPQRQRAALGDPDLLRVIAYADPTGETAVNRVMRQAQR</sequence>
<keyword evidence="2" id="KW-1185">Reference proteome</keyword>
<dbReference type="RefSeq" id="YP_009841075.1">
    <property type="nucleotide sequence ID" value="NC_048729.1"/>
</dbReference>
<protein>
    <recommendedName>
        <fullName evidence="3">Helix-turn-helix DNA binding domain protein</fullName>
    </recommendedName>
</protein>
<reference evidence="2" key="1">
    <citation type="submission" date="2018-07" db="EMBL/GenBank/DDBJ databases">
        <authorList>
            <person name="Blumer L.S."/>
            <person name="Peister A."/>
            <person name="Ashby L.E."/>
            <person name="Bailey J.T."/>
            <person name="Douglas N.T.IV."/>
            <person name="Edwards J.M."/>
            <person name="Farrar A.M."/>
            <person name="Ford C."/>
            <person name="Frazier A.Jr."/>
            <person name="Freeman K.M."/>
            <person name="Hawkins D.A."/>
            <person name="Hoover D."/>
            <person name="Jones M.S."/>
            <person name="Magruder T.J."/>
            <person name="Phipps S.A."/>
            <person name="Ridley T.A."/>
            <person name="Scott S.M."/>
            <person name="Singleton G.II."/>
            <person name="Smith C.P."/>
            <person name="White Q.C."/>
            <person name="Wright J.K."/>
            <person name="Garlena R.A."/>
            <person name="Russell D.A."/>
            <person name="Pope W.H."/>
            <person name="Jacobs-Sera D."/>
            <person name="Hatfull G.F."/>
        </authorList>
    </citation>
    <scope>NUCLEOTIDE SEQUENCE [LARGE SCALE GENOMIC DNA]</scope>
</reference>
<dbReference type="Proteomes" id="UP000262077">
    <property type="component" value="Segment"/>
</dbReference>
<organism evidence="1 2">
    <name type="scientific">Mycobacterium phage Renaud18</name>
    <dbReference type="NCBI Taxonomy" id="2301701"/>
    <lineage>
        <taxon>Viruses</taxon>
        <taxon>Duplodnaviria</taxon>
        <taxon>Heunggongvirae</taxon>
        <taxon>Uroviricota</taxon>
        <taxon>Caudoviricetes</taxon>
        <taxon>Gracegardnervirinae</taxon>
        <taxon>Thetabobvirus</taxon>
        <taxon>Thetabobvirus renaud18</taxon>
        <taxon>Mycobacterium virus Renaud18</taxon>
    </lineage>
</organism>